<name>A0A644VKM7_9ZZZZ</name>
<proteinExistence type="predicted"/>
<dbReference type="AlphaFoldDB" id="A0A644VKM7"/>
<gene>
    <name evidence="1" type="ORF">SDC9_38051</name>
</gene>
<accession>A0A644VKM7</accession>
<dbReference type="EMBL" id="VSSQ01000344">
    <property type="protein sequence ID" value="MPL91964.1"/>
    <property type="molecule type" value="Genomic_DNA"/>
</dbReference>
<comment type="caution">
    <text evidence="1">The sequence shown here is derived from an EMBL/GenBank/DDBJ whole genome shotgun (WGS) entry which is preliminary data.</text>
</comment>
<reference evidence="1" key="1">
    <citation type="submission" date="2019-08" db="EMBL/GenBank/DDBJ databases">
        <authorList>
            <person name="Kucharzyk K."/>
            <person name="Murdoch R.W."/>
            <person name="Higgins S."/>
            <person name="Loffler F."/>
        </authorList>
    </citation>
    <scope>NUCLEOTIDE SEQUENCE</scope>
</reference>
<protein>
    <submittedName>
        <fullName evidence="1">Uncharacterized protein</fullName>
    </submittedName>
</protein>
<sequence length="331" mass="38701">METIISILRFDLRPWLDKNNQQEDYYSPELRLTPSIREEFIPRFKTDFNIPAFSIKIKYYERLIDNNITDFINNIIRETEDESDNLIAFKLKKAKGKIKSLMTEINDLILLKDYDLNLIVSKHSDFSADRQHKEATFIFQYMLTALIKCYLEIQYHFSTHIHEDDIMGIVDIYSLILNRPAPEYIFIHEVQTLSIAPVEIKKNIKNSKSLSFTYTKLQKESSNINDLFNSLKLNTSIAEETIFSDFKHVFSGAPVSNPVKWCGAKGDLPYLIKLLNNEYKVLTFPGNSIWKIVCECFVDKDGQRFTEQSLRDQKQPKITKENIIKAAKLMK</sequence>
<organism evidence="1">
    <name type="scientific">bioreactor metagenome</name>
    <dbReference type="NCBI Taxonomy" id="1076179"/>
    <lineage>
        <taxon>unclassified sequences</taxon>
        <taxon>metagenomes</taxon>
        <taxon>ecological metagenomes</taxon>
    </lineage>
</organism>
<evidence type="ECO:0000313" key="1">
    <source>
        <dbReference type="EMBL" id="MPL91964.1"/>
    </source>
</evidence>